<dbReference type="AlphaFoldDB" id="A0A1P8JS35"/>
<keyword evidence="2" id="KW-0808">Transferase</keyword>
<organism evidence="2 3">
    <name type="scientific">Rhodoferax koreensis</name>
    <dbReference type="NCBI Taxonomy" id="1842727"/>
    <lineage>
        <taxon>Bacteria</taxon>
        <taxon>Pseudomonadati</taxon>
        <taxon>Pseudomonadota</taxon>
        <taxon>Betaproteobacteria</taxon>
        <taxon>Burkholderiales</taxon>
        <taxon>Comamonadaceae</taxon>
        <taxon>Rhodoferax</taxon>
    </lineage>
</organism>
<dbReference type="PANTHER" id="PTHR43179">
    <property type="entry name" value="RHAMNOSYLTRANSFERASE WBBL"/>
    <property type="match status" value="1"/>
</dbReference>
<protein>
    <submittedName>
        <fullName evidence="2">Glycosyl transferase</fullName>
    </submittedName>
</protein>
<dbReference type="Gene3D" id="3.90.550.10">
    <property type="entry name" value="Spore Coat Polysaccharide Biosynthesis Protein SpsA, Chain A"/>
    <property type="match status" value="1"/>
</dbReference>
<sequence length="253" mass="28909">MQRSATSRLSVTVSIVSHGHLELALPLLQQLDTYSHTVIDRVLLTINIPEKSDLADLALRFPVDVINNRQPKGFGANHNHAFLACKAPWFLILNPDIRLTADVLGPLVTRADAKSGLLAPRIIEPGKMAPENHRALITPKEILSRHSRHYQSPAVPVWIPGMFMLFRSKTFAEINGFDERFFMYGEDFDICARARLAGWQLQVDENLRAIHDARRASHKSHRHLYWHVASLLKVWMSAAFWRYRKLCRYSASI</sequence>
<proteinExistence type="predicted"/>
<dbReference type="OrthoDB" id="9771846at2"/>
<reference evidence="2 3" key="1">
    <citation type="submission" date="2017-01" db="EMBL/GenBank/DDBJ databases">
        <authorList>
            <person name="Mah S.A."/>
            <person name="Swanson W.J."/>
            <person name="Moy G.W."/>
            <person name="Vacquier V.D."/>
        </authorList>
    </citation>
    <scope>NUCLEOTIDE SEQUENCE [LARGE SCALE GENOMIC DNA]</scope>
    <source>
        <strain evidence="2 3">DCY110</strain>
    </source>
</reference>
<dbReference type="PANTHER" id="PTHR43179:SF10">
    <property type="entry name" value="GLYCOSYL TRANSFERASE"/>
    <property type="match status" value="1"/>
</dbReference>
<accession>A0A1P8JS35</accession>
<dbReference type="RefSeq" id="WP_076197051.1">
    <property type="nucleotide sequence ID" value="NZ_CP019236.1"/>
</dbReference>
<dbReference type="GO" id="GO:0016740">
    <property type="term" value="F:transferase activity"/>
    <property type="evidence" value="ECO:0007669"/>
    <property type="project" value="UniProtKB-KW"/>
</dbReference>
<evidence type="ECO:0000259" key="1">
    <source>
        <dbReference type="Pfam" id="PF00535"/>
    </source>
</evidence>
<gene>
    <name evidence="2" type="ORF">RD110_04370</name>
</gene>
<dbReference type="Pfam" id="PF00535">
    <property type="entry name" value="Glycos_transf_2"/>
    <property type="match status" value="1"/>
</dbReference>
<keyword evidence="3" id="KW-1185">Reference proteome</keyword>
<dbReference type="InterPro" id="IPR029044">
    <property type="entry name" value="Nucleotide-diphossugar_trans"/>
</dbReference>
<dbReference type="KEGG" id="rhy:RD110_04370"/>
<evidence type="ECO:0000313" key="2">
    <source>
        <dbReference type="EMBL" id="APW36535.1"/>
    </source>
</evidence>
<evidence type="ECO:0000313" key="3">
    <source>
        <dbReference type="Proteomes" id="UP000186609"/>
    </source>
</evidence>
<dbReference type="STRING" id="1842727.RD110_04370"/>
<dbReference type="InterPro" id="IPR001173">
    <property type="entry name" value="Glyco_trans_2-like"/>
</dbReference>
<feature type="domain" description="Glycosyltransferase 2-like" evidence="1">
    <location>
        <begin position="59"/>
        <end position="168"/>
    </location>
</feature>
<dbReference type="EMBL" id="CP019236">
    <property type="protein sequence ID" value="APW36535.1"/>
    <property type="molecule type" value="Genomic_DNA"/>
</dbReference>
<dbReference type="SUPFAM" id="SSF53448">
    <property type="entry name" value="Nucleotide-diphospho-sugar transferases"/>
    <property type="match status" value="1"/>
</dbReference>
<name>A0A1P8JS35_9BURK</name>
<dbReference type="Proteomes" id="UP000186609">
    <property type="component" value="Chromosome"/>
</dbReference>